<accession>A0A2J7TE21</accession>
<sequence>MGNSDRATPKAEQIRPRLAHFERSARRCPSPQENSATFMRRGPRGAWPGDDKSNRVGRFGRTHAVA</sequence>
<evidence type="ECO:0000313" key="2">
    <source>
        <dbReference type="EMBL" id="PNG25011.1"/>
    </source>
</evidence>
<gene>
    <name evidence="2" type="ORF">CR492_16060</name>
</gene>
<evidence type="ECO:0000313" key="3">
    <source>
        <dbReference type="Proteomes" id="UP000236286"/>
    </source>
</evidence>
<organism evidence="2 3">
    <name type="scientific">Methylocella silvestris</name>
    <dbReference type="NCBI Taxonomy" id="199596"/>
    <lineage>
        <taxon>Bacteria</taxon>
        <taxon>Pseudomonadati</taxon>
        <taxon>Pseudomonadota</taxon>
        <taxon>Alphaproteobacteria</taxon>
        <taxon>Hyphomicrobiales</taxon>
        <taxon>Beijerinckiaceae</taxon>
        <taxon>Methylocella</taxon>
    </lineage>
</organism>
<evidence type="ECO:0000256" key="1">
    <source>
        <dbReference type="SAM" id="MobiDB-lite"/>
    </source>
</evidence>
<dbReference type="Proteomes" id="UP000236286">
    <property type="component" value="Unassembled WGS sequence"/>
</dbReference>
<feature type="region of interest" description="Disordered" evidence="1">
    <location>
        <begin position="24"/>
        <end position="66"/>
    </location>
</feature>
<protein>
    <submittedName>
        <fullName evidence="2">Uncharacterized protein</fullName>
    </submittedName>
</protein>
<proteinExistence type="predicted"/>
<dbReference type="AlphaFoldDB" id="A0A2J7TE21"/>
<reference evidence="2 3" key="1">
    <citation type="submission" date="2017-10" db="EMBL/GenBank/DDBJ databases">
        <title>Genome announcement of Methylocella silvestris TVC from permafrost.</title>
        <authorList>
            <person name="Wang J."/>
            <person name="Geng K."/>
            <person name="Ul-Haque F."/>
            <person name="Crombie A.T."/>
            <person name="Street L.E."/>
            <person name="Wookey P.A."/>
            <person name="Murrell J.C."/>
            <person name="Pratscher J."/>
        </authorList>
    </citation>
    <scope>NUCLEOTIDE SEQUENCE [LARGE SCALE GENOMIC DNA]</scope>
    <source>
        <strain evidence="2 3">TVC</strain>
    </source>
</reference>
<dbReference type="EMBL" id="PDZR01000021">
    <property type="protein sequence ID" value="PNG25011.1"/>
    <property type="molecule type" value="Genomic_DNA"/>
</dbReference>
<comment type="caution">
    <text evidence="2">The sequence shown here is derived from an EMBL/GenBank/DDBJ whole genome shotgun (WGS) entry which is preliminary data.</text>
</comment>
<name>A0A2J7TE21_METSI</name>